<evidence type="ECO:0000313" key="1">
    <source>
        <dbReference type="EMBL" id="CAF1607472.1"/>
    </source>
</evidence>
<dbReference type="Proteomes" id="UP000663829">
    <property type="component" value="Unassembled WGS sequence"/>
</dbReference>
<comment type="caution">
    <text evidence="1">The sequence shown here is derived from an EMBL/GenBank/DDBJ whole genome shotgun (WGS) entry which is preliminary data.</text>
</comment>
<dbReference type="EMBL" id="CAJNOQ010037174">
    <property type="protein sequence ID" value="CAF1607472.1"/>
    <property type="molecule type" value="Genomic_DNA"/>
</dbReference>
<sequence length="132" mass="14903">MAGPPEDRPCFKNLKDVFTQLQFKTDETHKVLQDFLDHTGVSTNSMNRWTDKILHKDTDHEGIVGYFCGLPVIDGNQCPADDIPWKVFVGKSGEGLSSKYIKFNSAAEMVSFITANCEKRDDVSDEKRLETD</sequence>
<reference evidence="1" key="1">
    <citation type="submission" date="2021-02" db="EMBL/GenBank/DDBJ databases">
        <authorList>
            <person name="Nowell W R."/>
        </authorList>
    </citation>
    <scope>NUCLEOTIDE SEQUENCE</scope>
</reference>
<accession>A0A816BCW5</accession>
<dbReference type="Proteomes" id="UP000681722">
    <property type="component" value="Unassembled WGS sequence"/>
</dbReference>
<protein>
    <submittedName>
        <fullName evidence="1">Uncharacterized protein</fullName>
    </submittedName>
</protein>
<evidence type="ECO:0000313" key="2">
    <source>
        <dbReference type="EMBL" id="CAF4488130.1"/>
    </source>
</evidence>
<keyword evidence="3" id="KW-1185">Reference proteome</keyword>
<organism evidence="1 3">
    <name type="scientific">Didymodactylos carnosus</name>
    <dbReference type="NCBI Taxonomy" id="1234261"/>
    <lineage>
        <taxon>Eukaryota</taxon>
        <taxon>Metazoa</taxon>
        <taxon>Spiralia</taxon>
        <taxon>Gnathifera</taxon>
        <taxon>Rotifera</taxon>
        <taxon>Eurotatoria</taxon>
        <taxon>Bdelloidea</taxon>
        <taxon>Philodinida</taxon>
        <taxon>Philodinidae</taxon>
        <taxon>Didymodactylos</taxon>
    </lineage>
</organism>
<dbReference type="AlphaFoldDB" id="A0A816BCW5"/>
<gene>
    <name evidence="1" type="ORF">GPM918_LOCUS42849</name>
    <name evidence="2" type="ORF">SRO942_LOCUS44189</name>
</gene>
<proteinExistence type="predicted"/>
<evidence type="ECO:0000313" key="3">
    <source>
        <dbReference type="Proteomes" id="UP000663829"/>
    </source>
</evidence>
<dbReference type="EMBL" id="CAJOBC010103795">
    <property type="protein sequence ID" value="CAF4488130.1"/>
    <property type="molecule type" value="Genomic_DNA"/>
</dbReference>
<name>A0A816BCW5_9BILA</name>